<dbReference type="InterPro" id="IPR036291">
    <property type="entry name" value="NAD(P)-bd_dom_sf"/>
</dbReference>
<dbReference type="InterPro" id="IPR000683">
    <property type="entry name" value="Gfo/Idh/MocA-like_OxRdtase_N"/>
</dbReference>
<dbReference type="SUPFAM" id="SSF51735">
    <property type="entry name" value="NAD(P)-binding Rossmann-fold domains"/>
    <property type="match status" value="1"/>
</dbReference>
<dbReference type="InterPro" id="IPR055170">
    <property type="entry name" value="GFO_IDH_MocA-like_dom"/>
</dbReference>
<feature type="domain" description="Gfo/Idh/MocA-like oxidoreductase N-terminal" evidence="3">
    <location>
        <begin position="4"/>
        <end position="123"/>
    </location>
</feature>
<dbReference type="STRING" id="1236989.JCM15548_1352"/>
<evidence type="ECO:0000259" key="4">
    <source>
        <dbReference type="Pfam" id="PF22725"/>
    </source>
</evidence>
<reference evidence="5 6" key="1">
    <citation type="journal article" date="2015" name="Microbes Environ.">
        <title>Distribution and evolution of nitrogen fixation genes in the phylum bacteroidetes.</title>
        <authorList>
            <person name="Inoue J."/>
            <person name="Oshima K."/>
            <person name="Suda W."/>
            <person name="Sakamoto M."/>
            <person name="Iino T."/>
            <person name="Noda S."/>
            <person name="Hongoh Y."/>
            <person name="Hattori M."/>
            <person name="Ohkuma M."/>
        </authorList>
    </citation>
    <scope>NUCLEOTIDE SEQUENCE [LARGE SCALE GENOMIC DNA]</scope>
    <source>
        <strain evidence="5">JCM 15548</strain>
    </source>
</reference>
<dbReference type="RefSeq" id="WP_062122124.1">
    <property type="nucleotide sequence ID" value="NZ_BAZW01000002.1"/>
</dbReference>
<comment type="similarity">
    <text evidence="1">Belongs to the Gfo/Idh/MocA family.</text>
</comment>
<accession>A0A0E9LSL1</accession>
<evidence type="ECO:0000259" key="3">
    <source>
        <dbReference type="Pfam" id="PF01408"/>
    </source>
</evidence>
<evidence type="ECO:0000256" key="2">
    <source>
        <dbReference type="ARBA" id="ARBA00023002"/>
    </source>
</evidence>
<name>A0A0E9LSL1_9BACT</name>
<dbReference type="AlphaFoldDB" id="A0A0E9LSL1"/>
<dbReference type="Gene3D" id="3.30.360.10">
    <property type="entry name" value="Dihydrodipicolinate Reductase, domain 2"/>
    <property type="match status" value="1"/>
</dbReference>
<evidence type="ECO:0000313" key="5">
    <source>
        <dbReference type="EMBL" id="GAO28278.1"/>
    </source>
</evidence>
<dbReference type="Proteomes" id="UP000032900">
    <property type="component" value="Unassembled WGS sequence"/>
</dbReference>
<dbReference type="EMBL" id="BAZW01000002">
    <property type="protein sequence ID" value="GAO28278.1"/>
    <property type="molecule type" value="Genomic_DNA"/>
</dbReference>
<evidence type="ECO:0000313" key="6">
    <source>
        <dbReference type="Proteomes" id="UP000032900"/>
    </source>
</evidence>
<keyword evidence="2" id="KW-0560">Oxidoreductase</keyword>
<dbReference type="Pfam" id="PF22725">
    <property type="entry name" value="GFO_IDH_MocA_C3"/>
    <property type="match status" value="1"/>
</dbReference>
<feature type="domain" description="GFO/IDH/MocA-like oxidoreductase" evidence="4">
    <location>
        <begin position="132"/>
        <end position="247"/>
    </location>
</feature>
<comment type="caution">
    <text evidence="5">The sequence shown here is derived from an EMBL/GenBank/DDBJ whole genome shotgun (WGS) entry which is preliminary data.</text>
</comment>
<dbReference type="OrthoDB" id="9795543at2"/>
<dbReference type="InterPro" id="IPR050984">
    <property type="entry name" value="Gfo/Idh/MocA_domain"/>
</dbReference>
<dbReference type="PANTHER" id="PTHR22604">
    <property type="entry name" value="OXIDOREDUCTASES"/>
    <property type="match status" value="1"/>
</dbReference>
<proteinExistence type="inferred from homology"/>
<dbReference type="GO" id="GO:0000166">
    <property type="term" value="F:nucleotide binding"/>
    <property type="evidence" value="ECO:0007669"/>
    <property type="project" value="InterPro"/>
</dbReference>
<dbReference type="GO" id="GO:0016491">
    <property type="term" value="F:oxidoreductase activity"/>
    <property type="evidence" value="ECO:0007669"/>
    <property type="project" value="UniProtKB-KW"/>
</dbReference>
<keyword evidence="6" id="KW-1185">Reference proteome</keyword>
<evidence type="ECO:0000256" key="1">
    <source>
        <dbReference type="ARBA" id="ARBA00010928"/>
    </source>
</evidence>
<protein>
    <submittedName>
        <fullName evidence="5">NAD binding oxidoreductase</fullName>
    </submittedName>
</protein>
<dbReference type="SUPFAM" id="SSF55347">
    <property type="entry name" value="Glyceraldehyde-3-phosphate dehydrogenase-like, C-terminal domain"/>
    <property type="match status" value="1"/>
</dbReference>
<dbReference type="Gene3D" id="3.40.50.720">
    <property type="entry name" value="NAD(P)-binding Rossmann-like Domain"/>
    <property type="match status" value="1"/>
</dbReference>
<organism evidence="5 6">
    <name type="scientific">Geofilum rubicundum JCM 15548</name>
    <dbReference type="NCBI Taxonomy" id="1236989"/>
    <lineage>
        <taxon>Bacteria</taxon>
        <taxon>Pseudomonadati</taxon>
        <taxon>Bacteroidota</taxon>
        <taxon>Bacteroidia</taxon>
        <taxon>Marinilabiliales</taxon>
        <taxon>Marinilabiliaceae</taxon>
        <taxon>Geofilum</taxon>
    </lineage>
</organism>
<sequence>MKKINFGILGVSNHFIKRIVLPLQNCSNCQPYAIASRENHKAEKAAADYDIPVVSESYEALINDPEIDAVYIPLPNHMHADWAIKAIKAGKPVLCEKPLALNTKQTKMILETSKANQVPVMEAFMYQFHPLWQHVRNIIKTKQIGEVSYIQTAFSYNNASPNNIRNISEYGGGGLMDIGCYAISVPRFLTQLEPKRVVSLMEIDDQFQTDVHASALMDFGSARASFQISTRSEPFQKVDIIGTAGSISIPIPFNTYVDTPSTITIQTGQGSREVSFPVADPYGLMFEAFSNALIHDFPMPVHGHDALNNMVVIDAIRKSAKSKKWVDIK</sequence>
<dbReference type="PANTHER" id="PTHR22604:SF105">
    <property type="entry name" value="TRANS-1,2-DIHYDROBENZENE-1,2-DIOL DEHYDROGENASE"/>
    <property type="match status" value="1"/>
</dbReference>
<dbReference type="Pfam" id="PF01408">
    <property type="entry name" value="GFO_IDH_MocA"/>
    <property type="match status" value="1"/>
</dbReference>
<gene>
    <name evidence="5" type="ORF">JCM15548_1352</name>
</gene>